<reference evidence="1" key="1">
    <citation type="submission" date="2020-03" db="EMBL/GenBank/DDBJ databases">
        <title>The deep terrestrial virosphere.</title>
        <authorList>
            <person name="Holmfeldt K."/>
            <person name="Nilsson E."/>
            <person name="Simone D."/>
            <person name="Lopez-Fernandez M."/>
            <person name="Wu X."/>
            <person name="de Brujin I."/>
            <person name="Lundin D."/>
            <person name="Andersson A."/>
            <person name="Bertilsson S."/>
            <person name="Dopson M."/>
        </authorList>
    </citation>
    <scope>NUCLEOTIDE SEQUENCE</scope>
    <source>
        <strain evidence="2">MM415A00275</strain>
        <strain evidence="1">MM415B00324</strain>
    </source>
</reference>
<evidence type="ECO:0000313" key="1">
    <source>
        <dbReference type="EMBL" id="QJA43211.1"/>
    </source>
</evidence>
<protein>
    <submittedName>
        <fullName evidence="1">Uncharacterized protein</fullName>
    </submittedName>
</protein>
<gene>
    <name evidence="2" type="ORF">MM415A00275_0009</name>
    <name evidence="1" type="ORF">MM415B00324_0041</name>
</gene>
<dbReference type="EMBL" id="MT141562">
    <property type="protein sequence ID" value="QJA43211.1"/>
    <property type="molecule type" value="Genomic_DNA"/>
</dbReference>
<organism evidence="1">
    <name type="scientific">viral metagenome</name>
    <dbReference type="NCBI Taxonomy" id="1070528"/>
    <lineage>
        <taxon>unclassified sequences</taxon>
        <taxon>metagenomes</taxon>
        <taxon>organismal metagenomes</taxon>
    </lineage>
</organism>
<evidence type="ECO:0000313" key="2">
    <source>
        <dbReference type="EMBL" id="QJA83504.1"/>
    </source>
</evidence>
<accession>A0A6H1Z6X7</accession>
<sequence>MKVVYDLIAGGSPPPIDLMYNGDLAVDSVTKRYKGSLAKMMDVDDVDHGKFHTFAGVATALENISGILEEEQGITGNYLPDDATYSVAYRKITPLFPSSVIEAEYVRKDAAGTASTDTGATGTAGSANLTITVTDDEPIGGWVYFLTGSNAGYLHFITDSTSTTSATLTPVLNYAVASADTFLHIAPACTNALLIDATYTGLKSEIALAARTCFVNGLSSWIEASEIGKTKLDRAKHAGLKISGAKFYHHFTLTGAYSATPNYWIVGQKPS</sequence>
<dbReference type="AlphaFoldDB" id="A0A6H1Z6X7"/>
<dbReference type="EMBL" id="MT142512">
    <property type="protein sequence ID" value="QJA83504.1"/>
    <property type="molecule type" value="Genomic_DNA"/>
</dbReference>
<name>A0A6H1Z6X7_9ZZZZ</name>
<proteinExistence type="predicted"/>